<keyword evidence="4" id="KW-1185">Reference proteome</keyword>
<reference evidence="3 4" key="1">
    <citation type="submission" date="2024-04" db="EMBL/GenBank/DDBJ databases">
        <authorList>
            <person name="Waldvogel A.-M."/>
            <person name="Schoenle A."/>
        </authorList>
    </citation>
    <scope>NUCLEOTIDE SEQUENCE [LARGE SCALE GENOMIC DNA]</scope>
</reference>
<protein>
    <submittedName>
        <fullName evidence="3">Uncharacterized protein</fullName>
    </submittedName>
</protein>
<accession>A0AAV2MC20</accession>
<feature type="compositionally biased region" description="Basic and acidic residues" evidence="1">
    <location>
        <begin position="105"/>
        <end position="116"/>
    </location>
</feature>
<feature type="signal peptide" evidence="2">
    <location>
        <begin position="1"/>
        <end position="19"/>
    </location>
</feature>
<keyword evidence="2" id="KW-0732">Signal</keyword>
<evidence type="ECO:0000313" key="4">
    <source>
        <dbReference type="Proteomes" id="UP001497482"/>
    </source>
</evidence>
<dbReference type="Proteomes" id="UP001497482">
    <property type="component" value="Chromosome 7"/>
</dbReference>
<feature type="chain" id="PRO_5043830808" evidence="2">
    <location>
        <begin position="20"/>
        <end position="140"/>
    </location>
</feature>
<dbReference type="AlphaFoldDB" id="A0AAV2MC20"/>
<evidence type="ECO:0000256" key="1">
    <source>
        <dbReference type="SAM" id="MobiDB-lite"/>
    </source>
</evidence>
<sequence>MALVACFLLWLMSAHTVLTSAPETIEAGHITRAKQKAVPLTTASMGPVHVHNPGTVVFSLLGEFTGQIGQMTEGKTDPGQTDEVYCPMYPTASPTQHLYEELPRRLLPLSKEEHPEVSLPSQEQGKGSLVPIEQVASWGS</sequence>
<name>A0AAV2MC20_KNICA</name>
<evidence type="ECO:0000256" key="2">
    <source>
        <dbReference type="SAM" id="SignalP"/>
    </source>
</evidence>
<gene>
    <name evidence="3" type="ORF">KC01_LOCUS37428</name>
</gene>
<feature type="region of interest" description="Disordered" evidence="1">
    <location>
        <begin position="105"/>
        <end position="140"/>
    </location>
</feature>
<dbReference type="EMBL" id="OZ035829">
    <property type="protein sequence ID" value="CAL1610908.1"/>
    <property type="molecule type" value="Genomic_DNA"/>
</dbReference>
<proteinExistence type="predicted"/>
<evidence type="ECO:0000313" key="3">
    <source>
        <dbReference type="EMBL" id="CAL1610908.1"/>
    </source>
</evidence>
<organism evidence="3 4">
    <name type="scientific">Knipowitschia caucasica</name>
    <name type="common">Caucasian dwarf goby</name>
    <name type="synonym">Pomatoschistus caucasicus</name>
    <dbReference type="NCBI Taxonomy" id="637954"/>
    <lineage>
        <taxon>Eukaryota</taxon>
        <taxon>Metazoa</taxon>
        <taxon>Chordata</taxon>
        <taxon>Craniata</taxon>
        <taxon>Vertebrata</taxon>
        <taxon>Euteleostomi</taxon>
        <taxon>Actinopterygii</taxon>
        <taxon>Neopterygii</taxon>
        <taxon>Teleostei</taxon>
        <taxon>Neoteleostei</taxon>
        <taxon>Acanthomorphata</taxon>
        <taxon>Gobiaria</taxon>
        <taxon>Gobiiformes</taxon>
        <taxon>Gobioidei</taxon>
        <taxon>Gobiidae</taxon>
        <taxon>Gobiinae</taxon>
        <taxon>Knipowitschia</taxon>
    </lineage>
</organism>